<dbReference type="EMBL" id="PDUG01000058">
    <property type="protein sequence ID" value="PIC11657.1"/>
    <property type="molecule type" value="Genomic_DNA"/>
</dbReference>
<evidence type="ECO:0000313" key="2">
    <source>
        <dbReference type="Proteomes" id="UP000230233"/>
    </source>
</evidence>
<sequence>MESFSQHLENEPTYDQVQTESIKNEMVEQFNELKINMNAQMIKTFYDGKTKPYFVEKKNCTSLLVVRKNLHVLPITTMSPLEDFWLCPLRKETDRSFSILEFWSHTSSGFEFRIL</sequence>
<organism evidence="1 2">
    <name type="scientific">Caenorhabditis nigoni</name>
    <dbReference type="NCBI Taxonomy" id="1611254"/>
    <lineage>
        <taxon>Eukaryota</taxon>
        <taxon>Metazoa</taxon>
        <taxon>Ecdysozoa</taxon>
        <taxon>Nematoda</taxon>
        <taxon>Chromadorea</taxon>
        <taxon>Rhabditida</taxon>
        <taxon>Rhabditina</taxon>
        <taxon>Rhabditomorpha</taxon>
        <taxon>Rhabditoidea</taxon>
        <taxon>Rhabditidae</taxon>
        <taxon>Peloderinae</taxon>
        <taxon>Caenorhabditis</taxon>
    </lineage>
</organism>
<proteinExistence type="predicted"/>
<dbReference type="AlphaFoldDB" id="A0A2G5S9E8"/>
<protein>
    <submittedName>
        <fullName evidence="1">Uncharacterized protein</fullName>
    </submittedName>
</protein>
<evidence type="ECO:0000313" key="1">
    <source>
        <dbReference type="EMBL" id="PIC11657.1"/>
    </source>
</evidence>
<gene>
    <name evidence="1" type="ORF">B9Z55_028940</name>
</gene>
<accession>A0A2G5S9E8</accession>
<dbReference type="Proteomes" id="UP000230233">
    <property type="component" value="Unassembled WGS sequence"/>
</dbReference>
<keyword evidence="2" id="KW-1185">Reference proteome</keyword>
<reference evidence="2" key="1">
    <citation type="submission" date="2017-10" db="EMBL/GenBank/DDBJ databases">
        <title>Rapid genome shrinkage in a self-fertile nematode reveals novel sperm competition proteins.</title>
        <authorList>
            <person name="Yin D."/>
            <person name="Schwarz E.M."/>
            <person name="Thomas C.G."/>
            <person name="Felde R.L."/>
            <person name="Korf I.F."/>
            <person name="Cutter A.D."/>
            <person name="Schartner C.M."/>
            <person name="Ralston E.J."/>
            <person name="Meyer B.J."/>
            <person name="Haag E.S."/>
        </authorList>
    </citation>
    <scope>NUCLEOTIDE SEQUENCE [LARGE SCALE GENOMIC DNA]</scope>
    <source>
        <strain evidence="2">JU1422</strain>
    </source>
</reference>
<comment type="caution">
    <text evidence="1">The sequence shown here is derived from an EMBL/GenBank/DDBJ whole genome shotgun (WGS) entry which is preliminary data.</text>
</comment>
<name>A0A2G5S9E8_9PELO</name>